<keyword evidence="1" id="KW-0812">Transmembrane</keyword>
<dbReference type="InterPro" id="IPR025565">
    <property type="entry name" value="DUF4328"/>
</dbReference>
<organism evidence="3 4">
    <name type="scientific">Eikenella corrodens</name>
    <dbReference type="NCBI Taxonomy" id="539"/>
    <lineage>
        <taxon>Bacteria</taxon>
        <taxon>Pseudomonadati</taxon>
        <taxon>Pseudomonadota</taxon>
        <taxon>Betaproteobacteria</taxon>
        <taxon>Neisseriales</taxon>
        <taxon>Neisseriaceae</taxon>
        <taxon>Eikenella</taxon>
    </lineage>
</organism>
<comment type="caution">
    <text evidence="3">The sequence shown here is derived from an EMBL/GenBank/DDBJ whole genome shotgun (WGS) entry which is preliminary data.</text>
</comment>
<feature type="transmembrane region" description="Helical" evidence="1">
    <location>
        <begin position="108"/>
        <end position="127"/>
    </location>
</feature>
<dbReference type="Proteomes" id="UP000078003">
    <property type="component" value="Unassembled WGS sequence"/>
</dbReference>
<feature type="transmembrane region" description="Helical" evidence="1">
    <location>
        <begin position="67"/>
        <end position="88"/>
    </location>
</feature>
<evidence type="ECO:0000313" key="4">
    <source>
        <dbReference type="Proteomes" id="UP000078003"/>
    </source>
</evidence>
<gene>
    <name evidence="3" type="ORF">A7P85_02215</name>
</gene>
<feature type="domain" description="DUF4328" evidence="2">
    <location>
        <begin position="64"/>
        <end position="204"/>
    </location>
</feature>
<dbReference type="AlphaFoldDB" id="A0A1A9RFL4"/>
<feature type="transmembrane region" description="Helical" evidence="1">
    <location>
        <begin position="179"/>
        <end position="197"/>
    </location>
</feature>
<dbReference type="Pfam" id="PF14219">
    <property type="entry name" value="DUF4328"/>
    <property type="match status" value="1"/>
</dbReference>
<dbReference type="EMBL" id="LXSF01000002">
    <property type="protein sequence ID" value="OAM17191.1"/>
    <property type="molecule type" value="Genomic_DNA"/>
</dbReference>
<evidence type="ECO:0000313" key="3">
    <source>
        <dbReference type="EMBL" id="OAM17191.1"/>
    </source>
</evidence>
<proteinExistence type="predicted"/>
<protein>
    <recommendedName>
        <fullName evidence="2">DUF4328 domain-containing protein</fullName>
    </recommendedName>
</protein>
<sequence>MMTKRQREYTFRPNDSLAQLVQLLAALVCLSQLLSWLLLAGTALPKALGWLEISDKVFNGLVGVAEFGAWVLMGLLLCSGLVFLCWLYRAACNARALGAQGMQVSPAWAVSGFFVPIIHLFLPYQAVKEIWVNGPVDSEPDSIWLRIWWFGLLGSMALSRFADISAGWETQGGEWGIRLLLFTLSAWLTAASAYALLRLVGEINRRQNRLAGE</sequence>
<keyword evidence="1" id="KW-0472">Membrane</keyword>
<accession>A0A1A9RFL4</accession>
<keyword evidence="1" id="KW-1133">Transmembrane helix</keyword>
<evidence type="ECO:0000259" key="2">
    <source>
        <dbReference type="Pfam" id="PF14219"/>
    </source>
</evidence>
<reference evidence="4" key="1">
    <citation type="submission" date="2016-05" db="EMBL/GenBank/DDBJ databases">
        <title>Draft genome of Corynebacterium afermentans subsp. afermentans LCDC 88199T.</title>
        <authorList>
            <person name="Bernier A.-M."/>
            <person name="Bernard K."/>
        </authorList>
    </citation>
    <scope>NUCLEOTIDE SEQUENCE [LARGE SCALE GENOMIC DNA]</scope>
    <source>
        <strain evidence="4">NML01-0328</strain>
    </source>
</reference>
<name>A0A1A9RFL4_EIKCO</name>
<evidence type="ECO:0000256" key="1">
    <source>
        <dbReference type="SAM" id="Phobius"/>
    </source>
</evidence>